<feature type="compositionally biased region" description="Polar residues" evidence="1">
    <location>
        <begin position="44"/>
        <end position="56"/>
    </location>
</feature>
<evidence type="ECO:0000313" key="3">
    <source>
        <dbReference type="Proteomes" id="UP000243459"/>
    </source>
</evidence>
<organism evidence="2 3">
    <name type="scientific">Asparagus officinalis</name>
    <name type="common">Garden asparagus</name>
    <dbReference type="NCBI Taxonomy" id="4686"/>
    <lineage>
        <taxon>Eukaryota</taxon>
        <taxon>Viridiplantae</taxon>
        <taxon>Streptophyta</taxon>
        <taxon>Embryophyta</taxon>
        <taxon>Tracheophyta</taxon>
        <taxon>Spermatophyta</taxon>
        <taxon>Magnoliopsida</taxon>
        <taxon>Liliopsida</taxon>
        <taxon>Asparagales</taxon>
        <taxon>Asparagaceae</taxon>
        <taxon>Asparagoideae</taxon>
        <taxon>Asparagus</taxon>
    </lineage>
</organism>
<reference evidence="3" key="1">
    <citation type="journal article" date="2017" name="Nat. Commun.">
        <title>The asparagus genome sheds light on the origin and evolution of a young Y chromosome.</title>
        <authorList>
            <person name="Harkess A."/>
            <person name="Zhou J."/>
            <person name="Xu C."/>
            <person name="Bowers J.E."/>
            <person name="Van der Hulst R."/>
            <person name="Ayyampalayam S."/>
            <person name="Mercati F."/>
            <person name="Riccardi P."/>
            <person name="McKain M.R."/>
            <person name="Kakrana A."/>
            <person name="Tang H."/>
            <person name="Ray J."/>
            <person name="Groenendijk J."/>
            <person name="Arikit S."/>
            <person name="Mathioni S.M."/>
            <person name="Nakano M."/>
            <person name="Shan H."/>
            <person name="Telgmann-Rauber A."/>
            <person name="Kanno A."/>
            <person name="Yue Z."/>
            <person name="Chen H."/>
            <person name="Li W."/>
            <person name="Chen Y."/>
            <person name="Xu X."/>
            <person name="Zhang Y."/>
            <person name="Luo S."/>
            <person name="Chen H."/>
            <person name="Gao J."/>
            <person name="Mao Z."/>
            <person name="Pires J.C."/>
            <person name="Luo M."/>
            <person name="Kudrna D."/>
            <person name="Wing R.A."/>
            <person name="Meyers B.C."/>
            <person name="Yi K."/>
            <person name="Kong H."/>
            <person name="Lavrijsen P."/>
            <person name="Sunseri F."/>
            <person name="Falavigna A."/>
            <person name="Ye Y."/>
            <person name="Leebens-Mack J.H."/>
            <person name="Chen G."/>
        </authorList>
    </citation>
    <scope>NUCLEOTIDE SEQUENCE [LARGE SCALE GENOMIC DNA]</scope>
    <source>
        <strain evidence="3">cv. DH0086</strain>
    </source>
</reference>
<evidence type="ECO:0000313" key="2">
    <source>
        <dbReference type="EMBL" id="ONK69501.1"/>
    </source>
</evidence>
<gene>
    <name evidence="2" type="ORF">A4U43_C05F23600</name>
</gene>
<dbReference type="EMBL" id="CM007385">
    <property type="protein sequence ID" value="ONK69501.1"/>
    <property type="molecule type" value="Genomic_DNA"/>
</dbReference>
<protein>
    <submittedName>
        <fullName evidence="2">Uncharacterized protein</fullName>
    </submittedName>
</protein>
<proteinExistence type="predicted"/>
<dbReference type="Proteomes" id="UP000243459">
    <property type="component" value="Chromosome 5"/>
</dbReference>
<dbReference type="AlphaFoldDB" id="A0A5P1EYD2"/>
<evidence type="ECO:0000256" key="1">
    <source>
        <dbReference type="SAM" id="MobiDB-lite"/>
    </source>
</evidence>
<dbReference type="Gramene" id="ONK69501">
    <property type="protein sequence ID" value="ONK69501"/>
    <property type="gene ID" value="A4U43_C05F23600"/>
</dbReference>
<feature type="region of interest" description="Disordered" evidence="1">
    <location>
        <begin position="1"/>
        <end position="143"/>
    </location>
</feature>
<sequence>MNRPPPDDSSARAPFSSRPGCAVQARSDAAKPQQRAAGRLSRSPCPSTEPATSSACGSYPTEHRPAAHPFRPPLSLSSPSSGPRTTPRRHREHRANRPAVPLARRLLSLHRHLNTARVPTPDGRPGALAHPRQPPHPTAAARL</sequence>
<feature type="compositionally biased region" description="Low complexity" evidence="1">
    <location>
        <begin position="73"/>
        <end position="85"/>
    </location>
</feature>
<feature type="compositionally biased region" description="Basic residues" evidence="1">
    <location>
        <begin position="86"/>
        <end position="96"/>
    </location>
</feature>
<name>A0A5P1EYD2_ASPOF</name>
<keyword evidence="3" id="KW-1185">Reference proteome</keyword>
<accession>A0A5P1EYD2</accession>
<feature type="compositionally biased region" description="Basic and acidic residues" evidence="1">
    <location>
        <begin position="1"/>
        <end position="10"/>
    </location>
</feature>